<keyword evidence="3" id="KW-0547">Nucleotide-binding</keyword>
<comment type="catalytic activity">
    <reaction evidence="7">
        <text>3-dehydro-L-erythronate + ATP = 3-dehydro-4-O-phospho-L-erythronate + ADP + H(+)</text>
        <dbReference type="Rhea" id="RHEA:52552"/>
        <dbReference type="ChEBI" id="CHEBI:15378"/>
        <dbReference type="ChEBI" id="CHEBI:30616"/>
        <dbReference type="ChEBI" id="CHEBI:136592"/>
        <dbReference type="ChEBI" id="CHEBI:136670"/>
        <dbReference type="ChEBI" id="CHEBI:456216"/>
        <dbReference type="EC" id="2.7.1.217"/>
    </reaction>
</comment>
<comment type="similarity">
    <text evidence="1">Belongs to the four-carbon acid sugar kinase family.</text>
</comment>
<dbReference type="InterPro" id="IPR031475">
    <property type="entry name" value="NBD_C"/>
</dbReference>
<evidence type="ECO:0000256" key="5">
    <source>
        <dbReference type="ARBA" id="ARBA00022840"/>
    </source>
</evidence>
<evidence type="ECO:0000256" key="8">
    <source>
        <dbReference type="ARBA" id="ARBA00036346"/>
    </source>
</evidence>
<sequence length="415" mass="43295">MFLGCIADDFTGATDLGALMAREGLRVSLHVGVPQSPPTEVADAMIIALKSRNIAADEAVSQSLGAASFLRNQMRAESIYFKYCSTFDSTDKGNIGPVLDALMAELDVSRTIASPGFPENGRRLFMGHLFVQDRLLSESSLARHPLTPMTDPDIVRVLGRQRTGPVGLISKLAIDSGADAVRQTFEEAASGSVLICDVLQTPDLDVVAAALPKLRLYSGGSAMGGALARLQNSQGLEQGGQAAADPATLRPIIFSGSGSDMTQSQVRHALAGNVDAVQIKAVDIVDPAISAREVLARIGKNGAVPMIYATAYPGDVAEAQAALGVTESGERIEAFFEALASAARADGFNAFVVAGGETSGSAVRGLGIDHMQIGAEVAPGVPWMQADGVWAILKSGNFGTESFFFDALEKLGIGQ</sequence>
<dbReference type="GO" id="GO:0016301">
    <property type="term" value="F:kinase activity"/>
    <property type="evidence" value="ECO:0007669"/>
    <property type="project" value="UniProtKB-KW"/>
</dbReference>
<evidence type="ECO:0000256" key="7">
    <source>
        <dbReference type="ARBA" id="ARBA00035898"/>
    </source>
</evidence>
<comment type="catalytic activity">
    <reaction evidence="8">
        <text>3-dehydro-D-erythronate + ATP = 3-dehydro-4-O-phospho-D-erythronate + ADP + H(+)</text>
        <dbReference type="Rhea" id="RHEA:52556"/>
        <dbReference type="ChEBI" id="CHEBI:15378"/>
        <dbReference type="ChEBI" id="CHEBI:30616"/>
        <dbReference type="ChEBI" id="CHEBI:57958"/>
        <dbReference type="ChEBI" id="CHEBI:136593"/>
        <dbReference type="ChEBI" id="CHEBI:456216"/>
        <dbReference type="EC" id="2.7.1.217"/>
    </reaction>
</comment>
<feature type="domain" description="Four-carbon acid sugar kinase N-terminal" evidence="13">
    <location>
        <begin position="3"/>
        <end position="226"/>
    </location>
</feature>
<reference evidence="15 16" key="1">
    <citation type="submission" date="2023-02" db="EMBL/GenBank/DDBJ databases">
        <title>Devosia algicola sp. nov., isolated from the phycosphere of marine algae.</title>
        <authorList>
            <person name="Kim J.M."/>
            <person name="Lee J.K."/>
            <person name="Choi B.J."/>
            <person name="Bayburt H."/>
            <person name="Jeon C.O."/>
        </authorList>
    </citation>
    <scope>NUCLEOTIDE SEQUENCE [LARGE SCALE GENOMIC DNA]</scope>
    <source>
        <strain evidence="15 16">G20-9</strain>
    </source>
</reference>
<proteinExistence type="inferred from homology"/>
<dbReference type="SUPFAM" id="SSF142764">
    <property type="entry name" value="YgbK-like"/>
    <property type="match status" value="1"/>
</dbReference>
<organism evidence="15 16">
    <name type="scientific">Devosia algicola</name>
    <dbReference type="NCBI Taxonomy" id="3026418"/>
    <lineage>
        <taxon>Bacteria</taxon>
        <taxon>Pseudomonadati</taxon>
        <taxon>Pseudomonadota</taxon>
        <taxon>Alphaproteobacteria</taxon>
        <taxon>Hyphomicrobiales</taxon>
        <taxon>Devosiaceae</taxon>
        <taxon>Devosia</taxon>
    </lineage>
</organism>
<evidence type="ECO:0000256" key="9">
    <source>
        <dbReference type="ARBA" id="ARBA00037335"/>
    </source>
</evidence>
<dbReference type="Pfam" id="PF07005">
    <property type="entry name" value="SBD_N"/>
    <property type="match status" value="1"/>
</dbReference>
<evidence type="ECO:0000256" key="6">
    <source>
        <dbReference type="ARBA" id="ARBA00023277"/>
    </source>
</evidence>
<comment type="function">
    <text evidence="9">Catalyzes the ATP-dependent phosphorylation of 3-oxo-tetronate to 3-oxo-tetronate 4-phosphate.</text>
</comment>
<protein>
    <recommendedName>
        <fullName evidence="11">3-oxo-tetronate kinase</fullName>
        <ecNumber evidence="10">2.7.1.217</ecNumber>
    </recommendedName>
    <alternativeName>
        <fullName evidence="12">3-dehydrotetronate 4-kinase</fullName>
    </alternativeName>
</protein>
<keyword evidence="6" id="KW-0119">Carbohydrate metabolism</keyword>
<evidence type="ECO:0000256" key="4">
    <source>
        <dbReference type="ARBA" id="ARBA00022777"/>
    </source>
</evidence>
<dbReference type="InterPro" id="IPR042213">
    <property type="entry name" value="NBD_C_sf"/>
</dbReference>
<dbReference type="Pfam" id="PF17042">
    <property type="entry name" value="NBD_C"/>
    <property type="match status" value="1"/>
</dbReference>
<evidence type="ECO:0000256" key="10">
    <source>
        <dbReference type="ARBA" id="ARBA00039095"/>
    </source>
</evidence>
<evidence type="ECO:0000256" key="3">
    <source>
        <dbReference type="ARBA" id="ARBA00022741"/>
    </source>
</evidence>
<dbReference type="Gene3D" id="3.40.980.20">
    <property type="entry name" value="Four-carbon acid sugar kinase, nucleotide binding domain"/>
    <property type="match status" value="1"/>
</dbReference>
<dbReference type="Gene3D" id="3.40.50.10840">
    <property type="entry name" value="Putative sugar-binding, N-terminal domain"/>
    <property type="match status" value="1"/>
</dbReference>
<dbReference type="RefSeq" id="WP_282217982.1">
    <property type="nucleotide sequence ID" value="NZ_CP118246.1"/>
</dbReference>
<dbReference type="NCBIfam" id="NF043035">
    <property type="entry name" value="OxoTetrKin"/>
    <property type="match status" value="1"/>
</dbReference>
<accession>A0ABY7YK63</accession>
<keyword evidence="4 15" id="KW-0418">Kinase</keyword>
<dbReference type="Proteomes" id="UP001220530">
    <property type="component" value="Chromosome"/>
</dbReference>
<evidence type="ECO:0000256" key="1">
    <source>
        <dbReference type="ARBA" id="ARBA00005715"/>
    </source>
</evidence>
<gene>
    <name evidence="15" type="ORF">PSQ19_12375</name>
</gene>
<keyword evidence="2" id="KW-0808">Transferase</keyword>
<feature type="domain" description="Four-carbon acid sugar kinase nucleotide binding" evidence="14">
    <location>
        <begin position="253"/>
        <end position="404"/>
    </location>
</feature>
<dbReference type="EC" id="2.7.1.217" evidence="10"/>
<evidence type="ECO:0000259" key="13">
    <source>
        <dbReference type="Pfam" id="PF07005"/>
    </source>
</evidence>
<dbReference type="InterPro" id="IPR050007">
    <property type="entry name" value="OtnK"/>
</dbReference>
<evidence type="ECO:0000256" key="12">
    <source>
        <dbReference type="ARBA" id="ARBA00041377"/>
    </source>
</evidence>
<evidence type="ECO:0000313" key="15">
    <source>
        <dbReference type="EMBL" id="WDR01572.1"/>
    </source>
</evidence>
<keyword evidence="16" id="KW-1185">Reference proteome</keyword>
<dbReference type="InterPro" id="IPR037051">
    <property type="entry name" value="4-carb_acid_sugar_kinase_N_sf"/>
</dbReference>
<evidence type="ECO:0000256" key="11">
    <source>
        <dbReference type="ARBA" id="ARBA00039461"/>
    </source>
</evidence>
<evidence type="ECO:0000256" key="2">
    <source>
        <dbReference type="ARBA" id="ARBA00022679"/>
    </source>
</evidence>
<name>A0ABY7YK63_9HYPH</name>
<evidence type="ECO:0000313" key="16">
    <source>
        <dbReference type="Proteomes" id="UP001220530"/>
    </source>
</evidence>
<dbReference type="EMBL" id="CP118246">
    <property type="protein sequence ID" value="WDR01572.1"/>
    <property type="molecule type" value="Genomic_DNA"/>
</dbReference>
<keyword evidence="5" id="KW-0067">ATP-binding</keyword>
<dbReference type="InterPro" id="IPR010737">
    <property type="entry name" value="4-carb_acid_sugar_kinase_N"/>
</dbReference>
<evidence type="ECO:0000259" key="14">
    <source>
        <dbReference type="Pfam" id="PF17042"/>
    </source>
</evidence>